<dbReference type="SUPFAM" id="SSF51261">
    <property type="entry name" value="Duplicated hybrid motif"/>
    <property type="match status" value="1"/>
</dbReference>
<feature type="domain" description="LysM" evidence="3">
    <location>
        <begin position="79"/>
        <end position="124"/>
    </location>
</feature>
<sequence length="281" mass="29886">MLRGVNNVFRALCCALLLCGAAQAASSYRVKAGDTLSGIAARAGVGVAQLRAANPSLKNTTRIQAGAVLTLPGRSVAATKHHVKAGENLTTIARQYSLTLAQLLRVNPAYASGKSVWAGAVINIPARSAPASGAQASRTPAATLRTASTSRHSSAWLWPLTGYRQLSSDYGRRVLDGEEEMHYGVDIVAPTGTVVRAARAGRVLESRPDFDRGWGWTVVIEHPDGWITRYAHLSVTLIRQGALVEGGQAIGRVGSTGRSTGPHLHFGTYLKWVPRDPLSLY</sequence>
<dbReference type="InterPro" id="IPR016047">
    <property type="entry name" value="M23ase_b-sheet_dom"/>
</dbReference>
<evidence type="ECO:0000259" key="3">
    <source>
        <dbReference type="PROSITE" id="PS51782"/>
    </source>
</evidence>
<dbReference type="Gene3D" id="2.70.70.10">
    <property type="entry name" value="Glucose Permease (Domain IIA)"/>
    <property type="match status" value="1"/>
</dbReference>
<keyword evidence="5" id="KW-1185">Reference proteome</keyword>
<organism evidence="4 5">
    <name type="scientific">Deinococcus aerophilus</name>
    <dbReference type="NCBI Taxonomy" id="522488"/>
    <lineage>
        <taxon>Bacteria</taxon>
        <taxon>Thermotogati</taxon>
        <taxon>Deinococcota</taxon>
        <taxon>Deinococci</taxon>
        <taxon>Deinococcales</taxon>
        <taxon>Deinococcaceae</taxon>
        <taxon>Deinococcus</taxon>
    </lineage>
</organism>
<reference evidence="5" key="1">
    <citation type="journal article" date="2019" name="Int. J. Syst. Evol. Microbiol.">
        <title>The Global Catalogue of Microorganisms (GCM) 10K type strain sequencing project: providing services to taxonomists for standard genome sequencing and annotation.</title>
        <authorList>
            <consortium name="The Broad Institute Genomics Platform"/>
            <consortium name="The Broad Institute Genome Sequencing Center for Infectious Disease"/>
            <person name="Wu L."/>
            <person name="Ma J."/>
        </authorList>
    </citation>
    <scope>NUCLEOTIDE SEQUENCE [LARGE SCALE GENOMIC DNA]</scope>
    <source>
        <strain evidence="5">JCM 15443</strain>
    </source>
</reference>
<evidence type="ECO:0000256" key="2">
    <source>
        <dbReference type="SAM" id="SignalP"/>
    </source>
</evidence>
<dbReference type="Gene3D" id="3.10.350.10">
    <property type="entry name" value="LysM domain"/>
    <property type="match status" value="2"/>
</dbReference>
<protein>
    <recommendedName>
        <fullName evidence="3">LysM domain-containing protein</fullName>
    </recommendedName>
</protein>
<dbReference type="PROSITE" id="PS51782">
    <property type="entry name" value="LYSM"/>
    <property type="match status" value="2"/>
</dbReference>
<evidence type="ECO:0000256" key="1">
    <source>
        <dbReference type="ARBA" id="ARBA00022729"/>
    </source>
</evidence>
<dbReference type="Proteomes" id="UP000661918">
    <property type="component" value="Unassembled WGS sequence"/>
</dbReference>
<feature type="chain" id="PRO_5047480218" description="LysM domain-containing protein" evidence="2">
    <location>
        <begin position="25"/>
        <end position="281"/>
    </location>
</feature>
<dbReference type="CDD" id="cd12797">
    <property type="entry name" value="M23_peptidase"/>
    <property type="match status" value="1"/>
</dbReference>
<dbReference type="PANTHER" id="PTHR21666:SF289">
    <property type="entry name" value="L-ALA--D-GLU ENDOPEPTIDASE"/>
    <property type="match status" value="1"/>
</dbReference>
<proteinExistence type="predicted"/>
<comment type="caution">
    <text evidence="4">The sequence shown here is derived from an EMBL/GenBank/DDBJ whole genome shotgun (WGS) entry which is preliminary data.</text>
</comment>
<dbReference type="InterPro" id="IPR036779">
    <property type="entry name" value="LysM_dom_sf"/>
</dbReference>
<name>A0ABQ2GT11_9DEIO</name>
<feature type="signal peptide" evidence="2">
    <location>
        <begin position="1"/>
        <end position="24"/>
    </location>
</feature>
<feature type="domain" description="LysM" evidence="3">
    <location>
        <begin position="26"/>
        <end position="71"/>
    </location>
</feature>
<dbReference type="SUPFAM" id="SSF54106">
    <property type="entry name" value="LysM domain"/>
    <property type="match status" value="1"/>
</dbReference>
<gene>
    <name evidence="4" type="ORF">GCM10010841_17540</name>
</gene>
<keyword evidence="1 2" id="KW-0732">Signal</keyword>
<accession>A0ABQ2GT11</accession>
<dbReference type="PANTHER" id="PTHR21666">
    <property type="entry name" value="PEPTIDASE-RELATED"/>
    <property type="match status" value="1"/>
</dbReference>
<dbReference type="InterPro" id="IPR018392">
    <property type="entry name" value="LysM"/>
</dbReference>
<dbReference type="EMBL" id="BMOM01000012">
    <property type="protein sequence ID" value="GGM09616.1"/>
    <property type="molecule type" value="Genomic_DNA"/>
</dbReference>
<dbReference type="Pfam" id="PF01476">
    <property type="entry name" value="LysM"/>
    <property type="match status" value="2"/>
</dbReference>
<dbReference type="CDD" id="cd00118">
    <property type="entry name" value="LysM"/>
    <property type="match status" value="1"/>
</dbReference>
<dbReference type="SMART" id="SM00257">
    <property type="entry name" value="LysM"/>
    <property type="match status" value="2"/>
</dbReference>
<dbReference type="InterPro" id="IPR011055">
    <property type="entry name" value="Dup_hybrid_motif"/>
</dbReference>
<dbReference type="Pfam" id="PF01551">
    <property type="entry name" value="Peptidase_M23"/>
    <property type="match status" value="1"/>
</dbReference>
<evidence type="ECO:0000313" key="5">
    <source>
        <dbReference type="Proteomes" id="UP000661918"/>
    </source>
</evidence>
<dbReference type="InterPro" id="IPR050570">
    <property type="entry name" value="Cell_wall_metabolism_enzyme"/>
</dbReference>
<evidence type="ECO:0000313" key="4">
    <source>
        <dbReference type="EMBL" id="GGM09616.1"/>
    </source>
</evidence>